<comment type="similarity">
    <text evidence="1">Belongs to the bacterial solute-binding protein 1 family.</text>
</comment>
<dbReference type="KEGG" id="ifn:GM661_15010"/>
<evidence type="ECO:0000313" key="6">
    <source>
        <dbReference type="Proteomes" id="UP000665020"/>
    </source>
</evidence>
<organism evidence="5 6">
    <name type="scientific">Iocasia fonsfrigidae</name>
    <dbReference type="NCBI Taxonomy" id="2682810"/>
    <lineage>
        <taxon>Bacteria</taxon>
        <taxon>Bacillati</taxon>
        <taxon>Bacillota</taxon>
        <taxon>Clostridia</taxon>
        <taxon>Halanaerobiales</taxon>
        <taxon>Halanaerobiaceae</taxon>
        <taxon>Iocasia</taxon>
    </lineage>
</organism>
<reference evidence="5" key="1">
    <citation type="submission" date="2019-12" db="EMBL/GenBank/DDBJ databases">
        <authorList>
            <person name="zhang j."/>
            <person name="sun C.M."/>
        </authorList>
    </citation>
    <scope>NUCLEOTIDE SEQUENCE</scope>
    <source>
        <strain evidence="5">NS-1</strain>
    </source>
</reference>
<accession>A0A8A7KCJ8</accession>
<dbReference type="RefSeq" id="WP_230867568.1">
    <property type="nucleotide sequence ID" value="NZ_CP046640.1"/>
</dbReference>
<dbReference type="AlphaFoldDB" id="A0A8A7KCJ8"/>
<dbReference type="Proteomes" id="UP000665020">
    <property type="component" value="Chromosome"/>
</dbReference>
<sequence>MKTKYLLVMSLVFVFSLSMLVSAVEVDIFQFKVETKDVLEKAAELYMEKNPDVRLNIQTVGGGDDYGAALRSRFASGNEPVIFNVGGPQDIDDWMDYLEDLSSEPWVDLAYKGVLDGVTVDGKIYGLPFNQEGYGFIYNKTIFQEAGIDPEVITSYDALVAALDKLEDQKGKLGLKAPIAFPAKEKWVTGLHLSNVAFSQEFGDVLTAYKADEVEFTYGEELKLLVDLQADYGYKPAGTKASLNAVDYSTQVDELFSLGQVAVIQQGNWVYASIASMDEELAVNIGILPLPLKGVVEDSIPVGVPMYWAVNKNRKAAEKEAAKDFLNWLYTSDKGKEMIINEFKFIPALSGYEGLKPSDPLAEDILEYSEAEKTISWVFMGYPSGWGEQILGANLQAYLAGDISWNELEENCKEEWSDVRK</sequence>
<dbReference type="InterPro" id="IPR050490">
    <property type="entry name" value="Bact_solute-bd_prot1"/>
</dbReference>
<evidence type="ECO:0000313" key="5">
    <source>
        <dbReference type="EMBL" id="QTL99171.1"/>
    </source>
</evidence>
<keyword evidence="3 4" id="KW-0732">Signal</keyword>
<dbReference type="EMBL" id="CP046640">
    <property type="protein sequence ID" value="QTL99171.1"/>
    <property type="molecule type" value="Genomic_DNA"/>
</dbReference>
<dbReference type="InterPro" id="IPR006059">
    <property type="entry name" value="SBP"/>
</dbReference>
<evidence type="ECO:0000256" key="4">
    <source>
        <dbReference type="SAM" id="SignalP"/>
    </source>
</evidence>
<evidence type="ECO:0000256" key="3">
    <source>
        <dbReference type="ARBA" id="ARBA00022729"/>
    </source>
</evidence>
<dbReference type="PANTHER" id="PTHR43649:SF12">
    <property type="entry name" value="DIACETYLCHITOBIOSE BINDING PROTEIN DASA"/>
    <property type="match status" value="1"/>
</dbReference>
<dbReference type="PROSITE" id="PS01037">
    <property type="entry name" value="SBP_BACTERIAL_1"/>
    <property type="match status" value="1"/>
</dbReference>
<feature type="chain" id="PRO_5032906134" evidence="4">
    <location>
        <begin position="24"/>
        <end position="421"/>
    </location>
</feature>
<feature type="signal peptide" evidence="4">
    <location>
        <begin position="1"/>
        <end position="23"/>
    </location>
</feature>
<dbReference type="Pfam" id="PF01547">
    <property type="entry name" value="SBP_bac_1"/>
    <property type="match status" value="1"/>
</dbReference>
<dbReference type="InterPro" id="IPR006061">
    <property type="entry name" value="SBP_1_CS"/>
</dbReference>
<dbReference type="SUPFAM" id="SSF53850">
    <property type="entry name" value="Periplasmic binding protein-like II"/>
    <property type="match status" value="1"/>
</dbReference>
<gene>
    <name evidence="5" type="ORF">GM661_15010</name>
</gene>
<dbReference type="GO" id="GO:0055085">
    <property type="term" value="P:transmembrane transport"/>
    <property type="evidence" value="ECO:0007669"/>
    <property type="project" value="InterPro"/>
</dbReference>
<keyword evidence="2" id="KW-0813">Transport</keyword>
<evidence type="ECO:0000256" key="2">
    <source>
        <dbReference type="ARBA" id="ARBA00022448"/>
    </source>
</evidence>
<keyword evidence="6" id="KW-1185">Reference proteome</keyword>
<proteinExistence type="inferred from homology"/>
<evidence type="ECO:0000256" key="1">
    <source>
        <dbReference type="ARBA" id="ARBA00008520"/>
    </source>
</evidence>
<dbReference type="Gene3D" id="3.40.190.10">
    <property type="entry name" value="Periplasmic binding protein-like II"/>
    <property type="match status" value="2"/>
</dbReference>
<protein>
    <submittedName>
        <fullName evidence="5">Extracellular solute-binding protein</fullName>
    </submittedName>
</protein>
<name>A0A8A7KCJ8_9FIRM</name>
<dbReference type="PANTHER" id="PTHR43649">
    <property type="entry name" value="ARABINOSE-BINDING PROTEIN-RELATED"/>
    <property type="match status" value="1"/>
</dbReference>